<name>A0A9P8S349_9HYPO</name>
<comment type="caution">
    <text evidence="1">The sequence shown here is derived from an EMBL/GenBank/DDBJ whole genome shotgun (WGS) entry which is preliminary data.</text>
</comment>
<dbReference type="InterPro" id="IPR022085">
    <property type="entry name" value="OpdG"/>
</dbReference>
<evidence type="ECO:0000313" key="2">
    <source>
        <dbReference type="Proteomes" id="UP000764110"/>
    </source>
</evidence>
<protein>
    <submittedName>
        <fullName evidence="1">Uncharacterized protein</fullName>
    </submittedName>
</protein>
<keyword evidence="2" id="KW-1185">Reference proteome</keyword>
<evidence type="ECO:0000313" key="1">
    <source>
        <dbReference type="EMBL" id="KAH0591798.1"/>
    </source>
</evidence>
<dbReference type="AlphaFoldDB" id="A0A9P8S349"/>
<organism evidence="1 2">
    <name type="scientific">Metarhizium humberi</name>
    <dbReference type="NCBI Taxonomy" id="2596975"/>
    <lineage>
        <taxon>Eukaryota</taxon>
        <taxon>Fungi</taxon>
        <taxon>Dikarya</taxon>
        <taxon>Ascomycota</taxon>
        <taxon>Pezizomycotina</taxon>
        <taxon>Sordariomycetes</taxon>
        <taxon>Hypocreomycetidae</taxon>
        <taxon>Hypocreales</taxon>
        <taxon>Clavicipitaceae</taxon>
        <taxon>Metarhizium</taxon>
    </lineage>
</organism>
<dbReference type="EMBL" id="JACEFI010000046">
    <property type="protein sequence ID" value="KAH0591798.1"/>
    <property type="molecule type" value="Genomic_DNA"/>
</dbReference>
<accession>A0A9P8S349</accession>
<dbReference type="Proteomes" id="UP000764110">
    <property type="component" value="Unassembled WGS sequence"/>
</dbReference>
<dbReference type="Pfam" id="PF12311">
    <property type="entry name" value="DUF3632"/>
    <property type="match status" value="1"/>
</dbReference>
<proteinExistence type="predicted"/>
<reference evidence="1 2" key="1">
    <citation type="submission" date="2020-07" db="EMBL/GenBank/DDBJ databases">
        <title>Metarhizium humberi genome.</title>
        <authorList>
            <person name="Lysoe E."/>
        </authorList>
    </citation>
    <scope>NUCLEOTIDE SEQUENCE [LARGE SCALE GENOMIC DNA]</scope>
    <source>
        <strain evidence="1 2">ESALQ1638</strain>
    </source>
</reference>
<gene>
    <name evidence="1" type="ORF">MHUMG1_10452</name>
</gene>
<sequence length="318" mass="36750">MIEQIDFSHLHDRCPAVIEELVGPFSDAINLPNRGSPPERCFWKNQDDTPLQVLAGDYVEKVFSHHFDLDPTSEIEFFRLALEFCRKNLREGMGRLFTTFLRLASCLPYQHHGHTFLLGILIEFLDTDESKEGNWAQDYEMALMEQWAYDPWSAYSSEPISYRLDEWVNLNAFVSMIYRDLGQSLDNQLCGDLEGEARRYLASYGVTAMSVVIPQLANEDERYKATFKALVACAWINHGGSRLASLKLAMEQGKIPENTINICDEHGNTTHWNEAKWTLMVDGLEHLIKLIPFDRAREHTQHMLKYMKGQVEGRRKRT</sequence>